<dbReference type="AlphaFoldDB" id="A0A3B3RLI8"/>
<proteinExistence type="inferred from homology"/>
<evidence type="ECO:0000256" key="2">
    <source>
        <dbReference type="ARBA" id="ARBA00007318"/>
    </source>
</evidence>
<protein>
    <recommendedName>
        <fullName evidence="3">Active regulator of SIRT1</fullName>
    </recommendedName>
    <alternativeName>
        <fullName evidence="5">40S ribosomal protein S19-binding protein 1</fullName>
    </alternativeName>
</protein>
<evidence type="ECO:0000256" key="4">
    <source>
        <dbReference type="ARBA" id="ARBA00023242"/>
    </source>
</evidence>
<evidence type="ECO:0000256" key="3">
    <source>
        <dbReference type="ARBA" id="ARBA00016855"/>
    </source>
</evidence>
<dbReference type="Pfam" id="PF15684">
    <property type="entry name" value="AROS"/>
    <property type="match status" value="1"/>
</dbReference>
<dbReference type="STRING" id="1676925.ENSPKIP00000019452"/>
<dbReference type="PANTHER" id="PTHR31454">
    <property type="entry name" value="ACTIVE REGULATOR OF SIRT1"/>
    <property type="match status" value="1"/>
</dbReference>
<comment type="similarity">
    <text evidence="2">Belongs to the AROS family.</text>
</comment>
<evidence type="ECO:0000313" key="8">
    <source>
        <dbReference type="Proteomes" id="UP000261540"/>
    </source>
</evidence>
<dbReference type="GO" id="GO:0005730">
    <property type="term" value="C:nucleolus"/>
    <property type="evidence" value="ECO:0007669"/>
    <property type="project" value="UniProtKB-SubCell"/>
</dbReference>
<feature type="compositionally biased region" description="Basic and acidic residues" evidence="6">
    <location>
        <begin position="49"/>
        <end position="60"/>
    </location>
</feature>
<evidence type="ECO:0000313" key="7">
    <source>
        <dbReference type="Ensembl" id="ENSPKIP00000019452.1"/>
    </source>
</evidence>
<feature type="compositionally biased region" description="Basic and acidic residues" evidence="6">
    <location>
        <begin position="139"/>
        <end position="154"/>
    </location>
</feature>
<dbReference type="InterPro" id="IPR023262">
    <property type="entry name" value="AROS"/>
</dbReference>
<accession>A0A3B3RLI8</accession>
<organism evidence="7 8">
    <name type="scientific">Paramormyrops kingsleyae</name>
    <dbReference type="NCBI Taxonomy" id="1676925"/>
    <lineage>
        <taxon>Eukaryota</taxon>
        <taxon>Metazoa</taxon>
        <taxon>Chordata</taxon>
        <taxon>Craniata</taxon>
        <taxon>Vertebrata</taxon>
        <taxon>Euteleostomi</taxon>
        <taxon>Actinopterygii</taxon>
        <taxon>Neopterygii</taxon>
        <taxon>Teleostei</taxon>
        <taxon>Osteoglossocephala</taxon>
        <taxon>Osteoglossomorpha</taxon>
        <taxon>Osteoglossiformes</taxon>
        <taxon>Mormyridae</taxon>
        <taxon>Paramormyrops</taxon>
    </lineage>
</organism>
<dbReference type="PRINTS" id="PR02029">
    <property type="entry name" value="ACTREGSIRT1"/>
</dbReference>
<reference evidence="7" key="2">
    <citation type="submission" date="2025-09" db="UniProtKB">
        <authorList>
            <consortium name="Ensembl"/>
        </authorList>
    </citation>
    <scope>IDENTIFICATION</scope>
</reference>
<feature type="region of interest" description="Disordered" evidence="6">
    <location>
        <begin position="37"/>
        <end position="89"/>
    </location>
</feature>
<evidence type="ECO:0000256" key="6">
    <source>
        <dbReference type="SAM" id="MobiDB-lite"/>
    </source>
</evidence>
<dbReference type="GO" id="GO:0019899">
    <property type="term" value="F:enzyme binding"/>
    <property type="evidence" value="ECO:0007669"/>
    <property type="project" value="TreeGrafter"/>
</dbReference>
<sequence>MSKKAAPGEGTLFHENMSASMIRRGLELLSDDIKDAVGGRKSKKKLKPRERIRDKKDHISSNKQGVTKQLRRLRGRPGSAKNQATVKDKRIKSAVEEFLKTQKSHLSKNLAYFRGTECRPTQSDTAKILLQNKSRQSRHRPDAPAKKPKEKMSLFTEKEFQQFQLQYFGRKVEEDNK</sequence>
<evidence type="ECO:0000256" key="1">
    <source>
        <dbReference type="ARBA" id="ARBA00004604"/>
    </source>
</evidence>
<evidence type="ECO:0000256" key="5">
    <source>
        <dbReference type="ARBA" id="ARBA00032748"/>
    </source>
</evidence>
<name>A0A3B3RLI8_9TELE</name>
<reference evidence="7" key="1">
    <citation type="submission" date="2025-08" db="UniProtKB">
        <authorList>
            <consortium name="Ensembl"/>
        </authorList>
    </citation>
    <scope>IDENTIFICATION</scope>
</reference>
<dbReference type="PANTHER" id="PTHR31454:SF2">
    <property type="entry name" value="ACTIVE REGULATOR OF SIRT1"/>
    <property type="match status" value="1"/>
</dbReference>
<comment type="subcellular location">
    <subcellularLocation>
        <location evidence="1">Nucleus</location>
        <location evidence="1">Nucleolus</location>
    </subcellularLocation>
</comment>
<dbReference type="Proteomes" id="UP000261540">
    <property type="component" value="Unplaced"/>
</dbReference>
<dbReference type="GeneTree" id="ENSGT00390000016774"/>
<keyword evidence="8" id="KW-1185">Reference proteome</keyword>
<dbReference type="Ensembl" id="ENSPKIT00000000047.1">
    <property type="protein sequence ID" value="ENSPKIP00000019452.1"/>
    <property type="gene ID" value="ENSPKIG00000004623.1"/>
</dbReference>
<feature type="region of interest" description="Disordered" evidence="6">
    <location>
        <begin position="128"/>
        <end position="154"/>
    </location>
</feature>
<keyword evidence="4" id="KW-0539">Nucleus</keyword>